<evidence type="ECO:0000313" key="2">
    <source>
        <dbReference type="Proteomes" id="UP000550136"/>
    </source>
</evidence>
<dbReference type="InterPro" id="IPR052931">
    <property type="entry name" value="Prophage_regulatory_activator"/>
</dbReference>
<dbReference type="InterPro" id="IPR010260">
    <property type="entry name" value="AlpA"/>
</dbReference>
<dbReference type="Proteomes" id="UP000550136">
    <property type="component" value="Unassembled WGS sequence"/>
</dbReference>
<comment type="caution">
    <text evidence="1">The sequence shown here is derived from an EMBL/GenBank/DDBJ whole genome shotgun (WGS) entry which is preliminary data.</text>
</comment>
<dbReference type="RefSeq" id="WP_170170919.1">
    <property type="nucleotide sequence ID" value="NZ_JABEOU010000040.1"/>
</dbReference>
<dbReference type="Gene3D" id="1.10.238.160">
    <property type="match status" value="1"/>
</dbReference>
<protein>
    <submittedName>
        <fullName evidence="1">AlpA family phage regulatory protein</fullName>
    </submittedName>
</protein>
<reference evidence="1 2" key="1">
    <citation type="submission" date="2020-05" db="EMBL/GenBank/DDBJ databases">
        <title>Draft Genome Sequences of Sphingomonas sp. Isolated from the International Space Station.</title>
        <authorList>
            <person name="Bijlani S."/>
            <person name="Singh N.K."/>
            <person name="Mason C.E."/>
            <person name="Wang C.C."/>
            <person name="Venkateswaran K."/>
        </authorList>
    </citation>
    <scope>NUCLEOTIDE SEQUENCE [LARGE SCALE GENOMIC DNA]</scope>
    <source>
        <strain evidence="1 2">FKI-L5-BR-P1</strain>
    </source>
</reference>
<organism evidence="1 2">
    <name type="scientific">Sphingomonas paucimobilis</name>
    <name type="common">Pseudomonas paucimobilis</name>
    <dbReference type="NCBI Taxonomy" id="13689"/>
    <lineage>
        <taxon>Bacteria</taxon>
        <taxon>Pseudomonadati</taxon>
        <taxon>Pseudomonadota</taxon>
        <taxon>Alphaproteobacteria</taxon>
        <taxon>Sphingomonadales</taxon>
        <taxon>Sphingomonadaceae</taxon>
        <taxon>Sphingomonas</taxon>
    </lineage>
</organism>
<accession>A0A7Y2KS95</accession>
<dbReference type="PANTHER" id="PTHR36154:SF1">
    <property type="entry name" value="DNA-BINDING TRANSCRIPTIONAL ACTIVATOR ALPA"/>
    <property type="match status" value="1"/>
</dbReference>
<dbReference type="AlphaFoldDB" id="A0A7Y2KS95"/>
<evidence type="ECO:0000313" key="1">
    <source>
        <dbReference type="EMBL" id="NNG58680.1"/>
    </source>
</evidence>
<dbReference type="PANTHER" id="PTHR36154">
    <property type="entry name" value="DNA-BINDING TRANSCRIPTIONAL ACTIVATOR ALPA"/>
    <property type="match status" value="1"/>
</dbReference>
<dbReference type="Pfam" id="PF05930">
    <property type="entry name" value="Phage_AlpA"/>
    <property type="match status" value="1"/>
</dbReference>
<dbReference type="EMBL" id="JABEOU010000040">
    <property type="protein sequence ID" value="NNG58680.1"/>
    <property type="molecule type" value="Genomic_DNA"/>
</dbReference>
<name>A0A7Y2KS95_SPHPI</name>
<gene>
    <name evidence="1" type="ORF">HKX06_15015</name>
</gene>
<sequence length="67" mass="7847">MNDAIEQTDRLLRIGEVKSHVGLGKSKIYALIAEGRFPRPYKLSPKAVRWSEREVLAWIERIRADRR</sequence>
<proteinExistence type="predicted"/>